<dbReference type="InterPro" id="IPR050339">
    <property type="entry name" value="CC_SR_Kinase"/>
</dbReference>
<dbReference type="SMART" id="SM00220">
    <property type="entry name" value="S_TKc"/>
    <property type="match status" value="1"/>
</dbReference>
<feature type="region of interest" description="Disordered" evidence="8">
    <location>
        <begin position="736"/>
        <end position="767"/>
    </location>
</feature>
<comment type="caution">
    <text evidence="10">The sequence shown here is derived from an EMBL/GenBank/DDBJ whole genome shotgun (WGS) entry which is preliminary data.</text>
</comment>
<dbReference type="Gene3D" id="3.30.200.20">
    <property type="entry name" value="Phosphorylase Kinase, domain 1"/>
    <property type="match status" value="2"/>
</dbReference>
<dbReference type="AlphaFoldDB" id="A0ABD3R4E6"/>
<keyword evidence="2 7" id="KW-0547">Nucleotide-binding</keyword>
<dbReference type="PROSITE" id="PS00108">
    <property type="entry name" value="PROTEIN_KINASE_ST"/>
    <property type="match status" value="1"/>
</dbReference>
<evidence type="ECO:0000256" key="1">
    <source>
        <dbReference type="ARBA" id="ARBA00022679"/>
    </source>
</evidence>
<dbReference type="Gene3D" id="1.10.510.10">
    <property type="entry name" value="Transferase(Phosphotransferase) domain 1"/>
    <property type="match status" value="1"/>
</dbReference>
<evidence type="ECO:0000313" key="11">
    <source>
        <dbReference type="Proteomes" id="UP001530377"/>
    </source>
</evidence>
<dbReference type="Proteomes" id="UP001530377">
    <property type="component" value="Unassembled WGS sequence"/>
</dbReference>
<proteinExistence type="inferred from homology"/>
<organism evidence="10 11">
    <name type="scientific">Cyclostephanos tholiformis</name>
    <dbReference type="NCBI Taxonomy" id="382380"/>
    <lineage>
        <taxon>Eukaryota</taxon>
        <taxon>Sar</taxon>
        <taxon>Stramenopiles</taxon>
        <taxon>Ochrophyta</taxon>
        <taxon>Bacillariophyta</taxon>
        <taxon>Coscinodiscophyceae</taxon>
        <taxon>Thalassiosirophycidae</taxon>
        <taxon>Stephanodiscales</taxon>
        <taxon>Stephanodiscaceae</taxon>
        <taxon>Cyclostephanos</taxon>
    </lineage>
</organism>
<keyword evidence="5" id="KW-0652">Protein synthesis inhibitor</keyword>
<dbReference type="InterPro" id="IPR011009">
    <property type="entry name" value="Kinase-like_dom_sf"/>
</dbReference>
<dbReference type="PROSITE" id="PS50011">
    <property type="entry name" value="PROTEIN_KINASE_DOM"/>
    <property type="match status" value="1"/>
</dbReference>
<dbReference type="InterPro" id="IPR008271">
    <property type="entry name" value="Ser/Thr_kinase_AS"/>
</dbReference>
<evidence type="ECO:0000256" key="3">
    <source>
        <dbReference type="ARBA" id="ARBA00022777"/>
    </source>
</evidence>
<feature type="region of interest" description="Disordered" evidence="8">
    <location>
        <begin position="65"/>
        <end position="115"/>
    </location>
</feature>
<feature type="compositionally biased region" description="Low complexity" evidence="8">
    <location>
        <begin position="36"/>
        <end position="48"/>
    </location>
</feature>
<reference evidence="10 11" key="1">
    <citation type="submission" date="2024-10" db="EMBL/GenBank/DDBJ databases">
        <title>Updated reference genomes for cyclostephanoid diatoms.</title>
        <authorList>
            <person name="Roberts W.R."/>
            <person name="Alverson A.J."/>
        </authorList>
    </citation>
    <scope>NUCLEOTIDE SEQUENCE [LARGE SCALE GENOMIC DNA]</scope>
    <source>
        <strain evidence="10 11">AJA228-03</strain>
    </source>
</reference>
<evidence type="ECO:0000259" key="9">
    <source>
        <dbReference type="PROSITE" id="PS50011"/>
    </source>
</evidence>
<dbReference type="Pfam" id="PF00069">
    <property type="entry name" value="Pkinase"/>
    <property type="match status" value="1"/>
</dbReference>
<feature type="binding site" evidence="7">
    <location>
        <position position="409"/>
    </location>
    <ligand>
        <name>ATP</name>
        <dbReference type="ChEBI" id="CHEBI:30616"/>
    </ligand>
</feature>
<evidence type="ECO:0000256" key="4">
    <source>
        <dbReference type="ARBA" id="ARBA00022840"/>
    </source>
</evidence>
<sequence>MGSPPRNDMPQDSGVMKTGNDRPPLSIRRSPRPRRGSMSPIPMSMSPPNIAMALSPSSQRVLFGLESENIENSKSKKRVSIKEDDPKTSTSSLSALFPGCSPGASKKLSPPLGRRLSRRHTPLLMREGMPSVEEDPPPPLGNIPTTKLSKASPSRKQSKMVPKLSPKKEPISPLHPPRRQSRPISVPSYANDFTLTPTILYNGTSGHYIQPTSASCHQHYHQSPHWSGQVRVNPFSPIPEQYLRPPPTSTRSVSRGSFRNPGFYKLVNLEPPTLPASLPGQSNLREQRKKIRPIEIRSTSAADSSAPSEVARFDHDQDFFSEISPTDVAQVNAFDSMSGNKRKADDLLTRPPALSLDSNDWQNDKIKRMRVKRGRYLDDFQEVKFLGSGSFGSVNACLSRLDGCMYAIKTITPTGQIKSCTDNTWDDQARIGGADYLYGGRKVMINQSAIPPNPRGSPSRRRKSKSRINVDQSDTPNECGDLGELQGSGHWNDGALRRMLREVFALAALCQQDDFRTFHIVRYHQAWLEDDGVLYIQTELCTATLRDEMTGAAMIGDGCAKQTFQRIDLFRQLKVLREVLLALELVHERGMVHLDIKPENIFVKNNLYKLGDFGLAYASTKIGGQDASVPDVEEGDSRYMSKDLLDSGPKDLTKVIQIQAKPFLPFLLRSSNPSCFAFNFPQCDIFSLGVTMYEICSGQRLPSCGQDWQDLRSGKLCPLSGTMPCLHAIIREMMHRDPESRPSASDVLSREALRPPENDYAAVGTPREGSIYKVGQKVDLSRKRSSSF</sequence>
<dbReference type="GO" id="GO:0016301">
    <property type="term" value="F:kinase activity"/>
    <property type="evidence" value="ECO:0007669"/>
    <property type="project" value="UniProtKB-KW"/>
</dbReference>
<dbReference type="PANTHER" id="PTHR11042">
    <property type="entry name" value="EUKARYOTIC TRANSLATION INITIATION FACTOR 2-ALPHA KINASE EIF2-ALPHA KINASE -RELATED"/>
    <property type="match status" value="1"/>
</dbReference>
<feature type="region of interest" description="Disordered" evidence="8">
    <location>
        <begin position="1"/>
        <end position="52"/>
    </location>
</feature>
<evidence type="ECO:0000256" key="6">
    <source>
        <dbReference type="ARBA" id="ARBA00037982"/>
    </source>
</evidence>
<feature type="domain" description="Protein kinase" evidence="9">
    <location>
        <begin position="380"/>
        <end position="753"/>
    </location>
</feature>
<dbReference type="InterPro" id="IPR000719">
    <property type="entry name" value="Prot_kinase_dom"/>
</dbReference>
<evidence type="ECO:0000256" key="5">
    <source>
        <dbReference type="ARBA" id="ARBA00023193"/>
    </source>
</evidence>
<dbReference type="PROSITE" id="PS00107">
    <property type="entry name" value="PROTEIN_KINASE_ATP"/>
    <property type="match status" value="1"/>
</dbReference>
<feature type="region of interest" description="Disordered" evidence="8">
    <location>
        <begin position="447"/>
        <end position="483"/>
    </location>
</feature>
<keyword evidence="1" id="KW-0808">Transferase</keyword>
<feature type="region of interest" description="Disordered" evidence="8">
    <location>
        <begin position="127"/>
        <end position="189"/>
    </location>
</feature>
<keyword evidence="11" id="KW-1185">Reference proteome</keyword>
<evidence type="ECO:0000313" key="10">
    <source>
        <dbReference type="EMBL" id="KAL3807663.1"/>
    </source>
</evidence>
<accession>A0ABD3R4E6</accession>
<feature type="compositionally biased region" description="Basic and acidic residues" evidence="8">
    <location>
        <begin position="748"/>
        <end position="757"/>
    </location>
</feature>
<gene>
    <name evidence="10" type="ORF">ACHAXA_007953</name>
</gene>
<evidence type="ECO:0000256" key="7">
    <source>
        <dbReference type="PROSITE-ProRule" id="PRU10141"/>
    </source>
</evidence>
<dbReference type="GO" id="GO:0005524">
    <property type="term" value="F:ATP binding"/>
    <property type="evidence" value="ECO:0007669"/>
    <property type="project" value="UniProtKB-UniRule"/>
</dbReference>
<dbReference type="EMBL" id="JALLPB020000602">
    <property type="protein sequence ID" value="KAL3807663.1"/>
    <property type="molecule type" value="Genomic_DNA"/>
</dbReference>
<evidence type="ECO:0000256" key="2">
    <source>
        <dbReference type="ARBA" id="ARBA00022741"/>
    </source>
</evidence>
<evidence type="ECO:0000256" key="8">
    <source>
        <dbReference type="SAM" id="MobiDB-lite"/>
    </source>
</evidence>
<comment type="similarity">
    <text evidence="6">Belongs to the protein kinase superfamily. Ser/Thr protein kinase family. GCN2 subfamily.</text>
</comment>
<keyword evidence="3" id="KW-0418">Kinase</keyword>
<dbReference type="PANTHER" id="PTHR11042:SF185">
    <property type="entry name" value="WEE1-LIKE PROTEIN KINASE"/>
    <property type="match status" value="1"/>
</dbReference>
<dbReference type="InterPro" id="IPR017441">
    <property type="entry name" value="Protein_kinase_ATP_BS"/>
</dbReference>
<name>A0ABD3R4E6_9STRA</name>
<dbReference type="GO" id="GO:0017148">
    <property type="term" value="P:negative regulation of translation"/>
    <property type="evidence" value="ECO:0007669"/>
    <property type="project" value="UniProtKB-KW"/>
</dbReference>
<keyword evidence="4 7" id="KW-0067">ATP-binding</keyword>
<protein>
    <recommendedName>
        <fullName evidence="9">Protein kinase domain-containing protein</fullName>
    </recommendedName>
</protein>
<dbReference type="SUPFAM" id="SSF56112">
    <property type="entry name" value="Protein kinase-like (PK-like)"/>
    <property type="match status" value="1"/>
</dbReference>
<feature type="compositionally biased region" description="Polar residues" evidence="8">
    <location>
        <begin position="143"/>
        <end position="155"/>
    </location>
</feature>